<keyword evidence="12" id="KW-0129">CBS domain</keyword>
<keyword evidence="9 14" id="KW-0862">Zinc</keyword>
<keyword evidence="8 14" id="KW-0378">Hydrolase</keyword>
<comment type="subcellular location">
    <subcellularLocation>
        <location evidence="1">Cell membrane</location>
        <topology evidence="1">Multi-pass membrane protein</topology>
    </subcellularLocation>
</comment>
<keyword evidence="5 14" id="KW-0812">Transmembrane</keyword>
<evidence type="ECO:0000256" key="10">
    <source>
        <dbReference type="ARBA" id="ARBA00022989"/>
    </source>
</evidence>
<evidence type="ECO:0000256" key="14">
    <source>
        <dbReference type="PIRNR" id="PIRNR006404"/>
    </source>
</evidence>
<evidence type="ECO:0000256" key="13">
    <source>
        <dbReference type="ARBA" id="ARBA00023136"/>
    </source>
</evidence>
<evidence type="ECO:0000259" key="15">
    <source>
        <dbReference type="Pfam" id="PF02163"/>
    </source>
</evidence>
<dbReference type="RefSeq" id="WP_344866761.1">
    <property type="nucleotide sequence ID" value="NZ_BAAAUT010000103.1"/>
</dbReference>
<evidence type="ECO:0000256" key="2">
    <source>
        <dbReference type="ARBA" id="ARBA00007931"/>
    </source>
</evidence>
<keyword evidence="10 14" id="KW-1133">Transmembrane helix</keyword>
<feature type="transmembrane region" description="Helical" evidence="14">
    <location>
        <begin position="109"/>
        <end position="131"/>
    </location>
</feature>
<keyword evidence="13 14" id="KW-0472">Membrane</keyword>
<evidence type="ECO:0000256" key="6">
    <source>
        <dbReference type="ARBA" id="ARBA00022723"/>
    </source>
</evidence>
<evidence type="ECO:0000256" key="12">
    <source>
        <dbReference type="ARBA" id="ARBA00023122"/>
    </source>
</evidence>
<reference evidence="17" key="1">
    <citation type="journal article" date="2019" name="Int. J. Syst. Evol. Microbiol.">
        <title>The Global Catalogue of Microorganisms (GCM) 10K type strain sequencing project: providing services to taxonomists for standard genome sequencing and annotation.</title>
        <authorList>
            <consortium name="The Broad Institute Genomics Platform"/>
            <consortium name="The Broad Institute Genome Sequencing Center for Infectious Disease"/>
            <person name="Wu L."/>
            <person name="Ma J."/>
        </authorList>
    </citation>
    <scope>NUCLEOTIDE SEQUENCE [LARGE SCALE GENOMIC DNA]</scope>
    <source>
        <strain evidence="17">JCM 9373</strain>
    </source>
</reference>
<evidence type="ECO:0000313" key="17">
    <source>
        <dbReference type="Proteomes" id="UP001500320"/>
    </source>
</evidence>
<evidence type="ECO:0000256" key="11">
    <source>
        <dbReference type="ARBA" id="ARBA00023049"/>
    </source>
</evidence>
<gene>
    <name evidence="16" type="ORF">GCM10010466_67030</name>
</gene>
<keyword evidence="4 14" id="KW-0645">Protease</keyword>
<keyword evidence="6 14" id="KW-0479">Metal-binding</keyword>
<feature type="transmembrane region" description="Helical" evidence="14">
    <location>
        <begin position="48"/>
        <end position="66"/>
    </location>
</feature>
<dbReference type="PANTHER" id="PTHR39188:SF3">
    <property type="entry name" value="STAGE IV SPORULATION PROTEIN FB"/>
    <property type="match status" value="1"/>
</dbReference>
<feature type="domain" description="Peptidase M50" evidence="15">
    <location>
        <begin position="59"/>
        <end position="132"/>
    </location>
</feature>
<comment type="cofactor">
    <cofactor evidence="14">
        <name>Zn(2+)</name>
        <dbReference type="ChEBI" id="CHEBI:29105"/>
    </cofactor>
    <text evidence="14">Binds 1 zinc ion per subunit.</text>
</comment>
<protein>
    <recommendedName>
        <fullName evidence="14">Zinc metalloprotease</fullName>
    </recommendedName>
</protein>
<keyword evidence="7" id="KW-0677">Repeat</keyword>
<dbReference type="GO" id="GO:0008233">
    <property type="term" value="F:peptidase activity"/>
    <property type="evidence" value="ECO:0007669"/>
    <property type="project" value="UniProtKB-KW"/>
</dbReference>
<feature type="transmembrane region" description="Helical" evidence="14">
    <location>
        <begin position="137"/>
        <end position="157"/>
    </location>
</feature>
<keyword evidence="17" id="KW-1185">Reference proteome</keyword>
<evidence type="ECO:0000313" key="16">
    <source>
        <dbReference type="EMBL" id="GAA3166861.1"/>
    </source>
</evidence>
<keyword evidence="3" id="KW-1003">Cell membrane</keyword>
<dbReference type="InterPro" id="IPR016483">
    <property type="entry name" value="UCP006404_Pept_M50_CBS"/>
</dbReference>
<evidence type="ECO:0000256" key="9">
    <source>
        <dbReference type="ARBA" id="ARBA00022833"/>
    </source>
</evidence>
<dbReference type="SUPFAM" id="SSF54631">
    <property type="entry name" value="CBS-domain pair"/>
    <property type="match status" value="1"/>
</dbReference>
<dbReference type="InterPro" id="IPR046342">
    <property type="entry name" value="CBS_dom_sf"/>
</dbReference>
<sequence>MKPSLRLGRVAGIPLGVHWSGLLIVAAVVAVLGASALPAAVPGLPGELYWGVAAVTAPVFFASLLAHELAHALVARHRGIGVKSVTLWMLGGVTELDGEARTPRTELEIAAAGPLTSLGIAAVASGVVLVLDGPALPWAALTWLALVNAVLGVFNLLPGAPLDGGRVLHALLWWRHRDRARADRGAARAGEGLGMALVAAGVVQIFLLSPFGGLWTALIGWFLTGAARTEAVTRTARQGLRDLRVRDIMVPDPDLAPGWTDLANFTASVALRSRQSVFPVVDFSGAPTGSVSLDAIAALDPERHAATRVSQLARPLPAERVLDPGEPAERILECAAPPGEPVAVVAEAGRVVGMVAASDLARILGQAVLRGHRALLPEGGAGSRHDEGHEGT</sequence>
<evidence type="ECO:0000256" key="1">
    <source>
        <dbReference type="ARBA" id="ARBA00004651"/>
    </source>
</evidence>
<dbReference type="PANTHER" id="PTHR39188">
    <property type="entry name" value="MEMBRANE-ASSOCIATED ZINC METALLOPROTEASE M50B"/>
    <property type="match status" value="1"/>
</dbReference>
<comment type="caution">
    <text evidence="16">The sequence shown here is derived from an EMBL/GenBank/DDBJ whole genome shotgun (WGS) entry which is preliminary data.</text>
</comment>
<accession>A0ABP6P4A2</accession>
<evidence type="ECO:0000256" key="4">
    <source>
        <dbReference type="ARBA" id="ARBA00022670"/>
    </source>
</evidence>
<name>A0ABP6P4A2_9ACTN</name>
<comment type="similarity">
    <text evidence="2 14">Belongs to the peptidase M50B family.</text>
</comment>
<feature type="transmembrane region" description="Helical" evidence="14">
    <location>
        <begin position="12"/>
        <end position="36"/>
    </location>
</feature>
<dbReference type="Proteomes" id="UP001500320">
    <property type="component" value="Unassembled WGS sequence"/>
</dbReference>
<proteinExistence type="inferred from homology"/>
<dbReference type="InterPro" id="IPR008915">
    <property type="entry name" value="Peptidase_M50"/>
</dbReference>
<feature type="domain" description="Peptidase M50" evidence="15">
    <location>
        <begin position="139"/>
        <end position="189"/>
    </location>
</feature>
<dbReference type="Pfam" id="PF02163">
    <property type="entry name" value="Peptidase_M50"/>
    <property type="match status" value="2"/>
</dbReference>
<evidence type="ECO:0000256" key="8">
    <source>
        <dbReference type="ARBA" id="ARBA00022801"/>
    </source>
</evidence>
<evidence type="ECO:0000256" key="7">
    <source>
        <dbReference type="ARBA" id="ARBA00022737"/>
    </source>
</evidence>
<dbReference type="EMBL" id="BAAAUT010000103">
    <property type="protein sequence ID" value="GAA3166861.1"/>
    <property type="molecule type" value="Genomic_DNA"/>
</dbReference>
<dbReference type="GO" id="GO:0006508">
    <property type="term" value="P:proteolysis"/>
    <property type="evidence" value="ECO:0007669"/>
    <property type="project" value="UniProtKB-KW"/>
</dbReference>
<dbReference type="PIRSF" id="PIRSF006404">
    <property type="entry name" value="UCP006404_Pept_M50_CBS"/>
    <property type="match status" value="1"/>
</dbReference>
<keyword evidence="11 14" id="KW-0482">Metalloprotease</keyword>
<dbReference type="CDD" id="cd06164">
    <property type="entry name" value="S2P-M50_SpoIVFB_CBS"/>
    <property type="match status" value="1"/>
</dbReference>
<organism evidence="16 17">
    <name type="scientific">Planomonospora alba</name>
    <dbReference type="NCBI Taxonomy" id="161354"/>
    <lineage>
        <taxon>Bacteria</taxon>
        <taxon>Bacillati</taxon>
        <taxon>Actinomycetota</taxon>
        <taxon>Actinomycetes</taxon>
        <taxon>Streptosporangiales</taxon>
        <taxon>Streptosporangiaceae</taxon>
        <taxon>Planomonospora</taxon>
    </lineage>
</organism>
<evidence type="ECO:0000256" key="5">
    <source>
        <dbReference type="ARBA" id="ARBA00022692"/>
    </source>
</evidence>
<evidence type="ECO:0000256" key="3">
    <source>
        <dbReference type="ARBA" id="ARBA00022475"/>
    </source>
</evidence>
<comment type="caution">
    <text evidence="14">Lacks conserved residue(s) required for the propagation of feature annotation.</text>
</comment>